<dbReference type="RefSeq" id="WP_217792512.1">
    <property type="nucleotide sequence ID" value="NZ_JAHSPG010000013.1"/>
</dbReference>
<gene>
    <name evidence="2" type="ORF">KTO63_16625</name>
</gene>
<accession>A0A9E2SCH6</accession>
<name>A0A9E2SCH6_9BACT</name>
<proteinExistence type="predicted"/>
<keyword evidence="1" id="KW-1133">Transmembrane helix</keyword>
<evidence type="ECO:0000256" key="1">
    <source>
        <dbReference type="SAM" id="Phobius"/>
    </source>
</evidence>
<keyword evidence="1" id="KW-0812">Transmembrane</keyword>
<dbReference type="Proteomes" id="UP000812270">
    <property type="component" value="Unassembled WGS sequence"/>
</dbReference>
<evidence type="ECO:0000313" key="3">
    <source>
        <dbReference type="Proteomes" id="UP000812270"/>
    </source>
</evidence>
<dbReference type="EMBL" id="JAHSPG010000013">
    <property type="protein sequence ID" value="MBV4358792.1"/>
    <property type="molecule type" value="Genomic_DNA"/>
</dbReference>
<protein>
    <submittedName>
        <fullName evidence="2">Uncharacterized protein</fullName>
    </submittedName>
</protein>
<reference evidence="2" key="1">
    <citation type="submission" date="2021-06" db="EMBL/GenBank/DDBJ databases">
        <authorList>
            <person name="Huq M.A."/>
        </authorList>
    </citation>
    <scope>NUCLEOTIDE SEQUENCE</scope>
    <source>
        <strain evidence="2">MAH-26</strain>
    </source>
</reference>
<keyword evidence="1" id="KW-0472">Membrane</keyword>
<dbReference type="AlphaFoldDB" id="A0A9E2SCH6"/>
<organism evidence="2 3">
    <name type="scientific">Pinibacter aurantiacus</name>
    <dbReference type="NCBI Taxonomy" id="2851599"/>
    <lineage>
        <taxon>Bacteria</taxon>
        <taxon>Pseudomonadati</taxon>
        <taxon>Bacteroidota</taxon>
        <taxon>Chitinophagia</taxon>
        <taxon>Chitinophagales</taxon>
        <taxon>Chitinophagaceae</taxon>
        <taxon>Pinibacter</taxon>
    </lineage>
</organism>
<sequence>MYHLISWTTYIKATAIWMTLCYLIIGAKFFKYEILRLFGIRKISKDTNN</sequence>
<feature type="transmembrane region" description="Helical" evidence="1">
    <location>
        <begin position="15"/>
        <end position="35"/>
    </location>
</feature>
<keyword evidence="3" id="KW-1185">Reference proteome</keyword>
<comment type="caution">
    <text evidence="2">The sequence shown here is derived from an EMBL/GenBank/DDBJ whole genome shotgun (WGS) entry which is preliminary data.</text>
</comment>
<evidence type="ECO:0000313" key="2">
    <source>
        <dbReference type="EMBL" id="MBV4358792.1"/>
    </source>
</evidence>